<protein>
    <submittedName>
        <fullName evidence="2">Uncharacterized protein</fullName>
    </submittedName>
</protein>
<feature type="transmembrane region" description="Helical" evidence="1">
    <location>
        <begin position="99"/>
        <end position="122"/>
    </location>
</feature>
<evidence type="ECO:0000313" key="3">
    <source>
        <dbReference type="Proteomes" id="UP000608662"/>
    </source>
</evidence>
<evidence type="ECO:0000256" key="1">
    <source>
        <dbReference type="SAM" id="Phobius"/>
    </source>
</evidence>
<reference evidence="2" key="1">
    <citation type="submission" date="2019-12" db="EMBL/GenBank/DDBJ databases">
        <title>Whole-genome sequence of Halomicrobium mukohataei pws1.</title>
        <authorList>
            <person name="Verma D.K."/>
            <person name="Gopal K."/>
            <person name="Prasad E.S."/>
        </authorList>
    </citation>
    <scope>NUCLEOTIDE SEQUENCE</scope>
    <source>
        <strain evidence="2">Pws1</strain>
    </source>
</reference>
<accession>A0A847UDL6</accession>
<feature type="transmembrane region" description="Helical" evidence="1">
    <location>
        <begin position="42"/>
        <end position="64"/>
    </location>
</feature>
<name>A0A847UDL6_9EURY</name>
<evidence type="ECO:0000313" key="2">
    <source>
        <dbReference type="EMBL" id="NLV09168.1"/>
    </source>
</evidence>
<dbReference type="AlphaFoldDB" id="A0A847UDL6"/>
<organism evidence="2 3">
    <name type="scientific">Halomicrobium mukohataei</name>
    <dbReference type="NCBI Taxonomy" id="57705"/>
    <lineage>
        <taxon>Archaea</taxon>
        <taxon>Methanobacteriati</taxon>
        <taxon>Methanobacteriota</taxon>
        <taxon>Stenosarchaea group</taxon>
        <taxon>Halobacteria</taxon>
        <taxon>Halobacteriales</taxon>
        <taxon>Haloarculaceae</taxon>
        <taxon>Halomicrobium</taxon>
    </lineage>
</organism>
<dbReference type="OrthoDB" id="377293at2157"/>
<dbReference type="EMBL" id="WOYG01000001">
    <property type="protein sequence ID" value="NLV09168.1"/>
    <property type="molecule type" value="Genomic_DNA"/>
</dbReference>
<gene>
    <name evidence="2" type="ORF">GOC74_04395</name>
</gene>
<sequence>MRQRIRIDRYAVLSAVLGIANVAVLLFARWEIDPLEYSDGGMLLILTTPLVLLGHFLLGAFPAYLLVRYRVLSPLVISGFLSWAAFVDRGSMEPFIGLYFSPVLHLFVLATLAVVGFGEFLVRDVAPYVSHDPLL</sequence>
<dbReference type="GeneID" id="94359854"/>
<keyword evidence="1" id="KW-0472">Membrane</keyword>
<feature type="transmembrane region" description="Helical" evidence="1">
    <location>
        <begin position="71"/>
        <end position="87"/>
    </location>
</feature>
<keyword evidence="1" id="KW-1133">Transmembrane helix</keyword>
<feature type="transmembrane region" description="Helical" evidence="1">
    <location>
        <begin position="12"/>
        <end position="30"/>
    </location>
</feature>
<proteinExistence type="predicted"/>
<comment type="caution">
    <text evidence="2">The sequence shown here is derived from an EMBL/GenBank/DDBJ whole genome shotgun (WGS) entry which is preliminary data.</text>
</comment>
<keyword evidence="1" id="KW-0812">Transmembrane</keyword>
<dbReference type="Proteomes" id="UP000608662">
    <property type="component" value="Unassembled WGS sequence"/>
</dbReference>
<dbReference type="RefSeq" id="WP_170093076.1">
    <property type="nucleotide sequence ID" value="NZ_WOYG01000001.1"/>
</dbReference>